<feature type="region of interest" description="Disordered" evidence="1">
    <location>
        <begin position="1"/>
        <end position="28"/>
    </location>
</feature>
<evidence type="ECO:0000256" key="1">
    <source>
        <dbReference type="SAM" id="MobiDB-lite"/>
    </source>
</evidence>
<comment type="caution">
    <text evidence="2">The sequence shown here is derived from an EMBL/GenBank/DDBJ whole genome shotgun (WGS) entry which is preliminary data.</text>
</comment>
<proteinExistence type="predicted"/>
<evidence type="ECO:0000313" key="2">
    <source>
        <dbReference type="EMBL" id="KAD4586655.1"/>
    </source>
</evidence>
<dbReference type="EMBL" id="SZYD01000012">
    <property type="protein sequence ID" value="KAD4586655.1"/>
    <property type="molecule type" value="Genomic_DNA"/>
</dbReference>
<reference evidence="2 3" key="1">
    <citation type="submission" date="2019-05" db="EMBL/GenBank/DDBJ databases">
        <title>Mikania micrantha, genome provides insights into the molecular mechanism of rapid growth.</title>
        <authorList>
            <person name="Liu B."/>
        </authorList>
    </citation>
    <scope>NUCLEOTIDE SEQUENCE [LARGE SCALE GENOMIC DNA]</scope>
    <source>
        <strain evidence="2">NLD-2019</strain>
        <tissue evidence="2">Leaf</tissue>
    </source>
</reference>
<gene>
    <name evidence="2" type="ORF">E3N88_24256</name>
</gene>
<dbReference type="Proteomes" id="UP000326396">
    <property type="component" value="Linkage Group LG2"/>
</dbReference>
<accession>A0A5N6NI44</accession>
<sequence length="144" mass="15725">MTSSMVSLDTSKDDGASADDGGGVPKLTVVPPAMSITRQWQSVGQYCTHSDLQSGWPPRRDGWGLSGPNSTIQDYHARRYALLTVHGVSRVVDDEEPMVDGRSKFFSLLSKLPRAPNSSPMQRIATRMLPGGLETDISGFWSRD</sequence>
<dbReference type="AlphaFoldDB" id="A0A5N6NI44"/>
<organism evidence="2 3">
    <name type="scientific">Mikania micrantha</name>
    <name type="common">bitter vine</name>
    <dbReference type="NCBI Taxonomy" id="192012"/>
    <lineage>
        <taxon>Eukaryota</taxon>
        <taxon>Viridiplantae</taxon>
        <taxon>Streptophyta</taxon>
        <taxon>Embryophyta</taxon>
        <taxon>Tracheophyta</taxon>
        <taxon>Spermatophyta</taxon>
        <taxon>Magnoliopsida</taxon>
        <taxon>eudicotyledons</taxon>
        <taxon>Gunneridae</taxon>
        <taxon>Pentapetalae</taxon>
        <taxon>asterids</taxon>
        <taxon>campanulids</taxon>
        <taxon>Asterales</taxon>
        <taxon>Asteraceae</taxon>
        <taxon>Asteroideae</taxon>
        <taxon>Heliantheae alliance</taxon>
        <taxon>Eupatorieae</taxon>
        <taxon>Mikania</taxon>
    </lineage>
</organism>
<keyword evidence="3" id="KW-1185">Reference proteome</keyword>
<evidence type="ECO:0000313" key="3">
    <source>
        <dbReference type="Proteomes" id="UP000326396"/>
    </source>
</evidence>
<protein>
    <submittedName>
        <fullName evidence="2">Uncharacterized protein</fullName>
    </submittedName>
</protein>
<name>A0A5N6NI44_9ASTR</name>